<gene>
    <name evidence="2" type="ORF">SAMN05421803_13210</name>
</gene>
<evidence type="ECO:0000256" key="1">
    <source>
        <dbReference type="SAM" id="Phobius"/>
    </source>
</evidence>
<protein>
    <submittedName>
        <fullName evidence="2">Uncharacterized protein</fullName>
    </submittedName>
</protein>
<keyword evidence="1" id="KW-0472">Membrane</keyword>
<dbReference type="Proteomes" id="UP000184452">
    <property type="component" value="Unassembled WGS sequence"/>
</dbReference>
<evidence type="ECO:0000313" key="3">
    <source>
        <dbReference type="Proteomes" id="UP000184452"/>
    </source>
</evidence>
<evidence type="ECO:0000313" key="2">
    <source>
        <dbReference type="EMBL" id="SHK76762.1"/>
    </source>
</evidence>
<organism evidence="2 3">
    <name type="scientific">Nocardiopsis flavescens</name>
    <dbReference type="NCBI Taxonomy" id="758803"/>
    <lineage>
        <taxon>Bacteria</taxon>
        <taxon>Bacillati</taxon>
        <taxon>Actinomycetota</taxon>
        <taxon>Actinomycetes</taxon>
        <taxon>Streptosporangiales</taxon>
        <taxon>Nocardiopsidaceae</taxon>
        <taxon>Nocardiopsis</taxon>
    </lineage>
</organism>
<sequence>MKNLYARLLSELTLPKGDDGYSTETVIITAVLVGIALAAVAAIGAVADTWIAQIGSARG</sequence>
<keyword evidence="1" id="KW-0812">Transmembrane</keyword>
<dbReference type="AlphaFoldDB" id="A0A1M6V5J3"/>
<proteinExistence type="predicted"/>
<feature type="transmembrane region" description="Helical" evidence="1">
    <location>
        <begin position="26"/>
        <end position="51"/>
    </location>
</feature>
<dbReference type="RefSeq" id="WP_073384023.1">
    <property type="nucleotide sequence ID" value="NZ_FQZK01000032.1"/>
</dbReference>
<keyword evidence="1" id="KW-1133">Transmembrane helix</keyword>
<reference evidence="2 3" key="1">
    <citation type="submission" date="2016-11" db="EMBL/GenBank/DDBJ databases">
        <authorList>
            <person name="Jaros S."/>
            <person name="Januszkiewicz K."/>
            <person name="Wedrychowicz H."/>
        </authorList>
    </citation>
    <scope>NUCLEOTIDE SEQUENCE [LARGE SCALE GENOMIC DNA]</scope>
    <source>
        <strain evidence="2 3">CGMCC 4.5723</strain>
    </source>
</reference>
<keyword evidence="3" id="KW-1185">Reference proteome</keyword>
<dbReference type="EMBL" id="FQZK01000032">
    <property type="protein sequence ID" value="SHK76762.1"/>
    <property type="molecule type" value="Genomic_DNA"/>
</dbReference>
<dbReference type="STRING" id="758803.SAMN05421803_13210"/>
<name>A0A1M6V5J3_9ACTN</name>
<accession>A0A1M6V5J3</accession>